<proteinExistence type="predicted"/>
<organism evidence="1 2">
    <name type="scientific">Rhizobium aquaticum</name>
    <dbReference type="NCBI Taxonomy" id="1549636"/>
    <lineage>
        <taxon>Bacteria</taxon>
        <taxon>Pseudomonadati</taxon>
        <taxon>Pseudomonadota</taxon>
        <taxon>Alphaproteobacteria</taxon>
        <taxon>Hyphomicrobiales</taxon>
        <taxon>Rhizobiaceae</taxon>
        <taxon>Rhizobium/Agrobacterium group</taxon>
        <taxon>Rhizobium</taxon>
    </lineage>
</organism>
<evidence type="ECO:0000313" key="1">
    <source>
        <dbReference type="EMBL" id="MET3615293.1"/>
    </source>
</evidence>
<dbReference type="EMBL" id="JBEPMB010000007">
    <property type="protein sequence ID" value="MET3615293.1"/>
    <property type="molecule type" value="Genomic_DNA"/>
</dbReference>
<sequence>MILPEPVPGLVVRYNYLWRRDELQGFSQGDKDRPCAIILSSSKTGKVTLIPITHSPPEPGEQHLSIEIPVEICRQCGLDDGRNYIRLGETNRFTWPGSHLRPLPSDPSRVHYGMLPRDFFEHVLSQVIALVEQSMVSLTKRD</sequence>
<evidence type="ECO:0000313" key="2">
    <source>
        <dbReference type="Proteomes" id="UP001549047"/>
    </source>
</evidence>
<dbReference type="Proteomes" id="UP001549047">
    <property type="component" value="Unassembled WGS sequence"/>
</dbReference>
<keyword evidence="2" id="KW-1185">Reference proteome</keyword>
<comment type="caution">
    <text evidence="1">The sequence shown here is derived from an EMBL/GenBank/DDBJ whole genome shotgun (WGS) entry which is preliminary data.</text>
</comment>
<name>A0ABV2J3K1_9HYPH</name>
<accession>A0ABV2J3K1</accession>
<reference evidence="1 2" key="1">
    <citation type="submission" date="2024-06" db="EMBL/GenBank/DDBJ databases">
        <title>Genomic Encyclopedia of Type Strains, Phase IV (KMG-IV): sequencing the most valuable type-strain genomes for metagenomic binning, comparative biology and taxonomic classification.</title>
        <authorList>
            <person name="Goeker M."/>
        </authorList>
    </citation>
    <scope>NUCLEOTIDE SEQUENCE [LARGE SCALE GENOMIC DNA]</scope>
    <source>
        <strain evidence="1 2">DSM 29780</strain>
    </source>
</reference>
<dbReference type="RefSeq" id="WP_354557778.1">
    <property type="nucleotide sequence ID" value="NZ_JBEPMB010000007.1"/>
</dbReference>
<gene>
    <name evidence="1" type="ORF">ABID16_003637</name>
</gene>
<evidence type="ECO:0008006" key="3">
    <source>
        <dbReference type="Google" id="ProtNLM"/>
    </source>
</evidence>
<protein>
    <recommendedName>
        <fullName evidence="3">PemK-like, MazF-like toxin of type II toxin-antitoxin system</fullName>
    </recommendedName>
</protein>